<reference evidence="2" key="1">
    <citation type="submission" date="2017-02" db="UniProtKB">
        <authorList>
            <consortium name="WormBaseParasite"/>
        </authorList>
    </citation>
    <scope>IDENTIFICATION</scope>
</reference>
<name>A0A0N5C1Q2_STREA</name>
<dbReference type="Proteomes" id="UP000046392">
    <property type="component" value="Unplaced"/>
</dbReference>
<proteinExistence type="predicted"/>
<keyword evidence="1" id="KW-1185">Reference proteome</keyword>
<organism evidence="1 2">
    <name type="scientific">Strongyloides papillosus</name>
    <name type="common">Intestinal threadworm</name>
    <dbReference type="NCBI Taxonomy" id="174720"/>
    <lineage>
        <taxon>Eukaryota</taxon>
        <taxon>Metazoa</taxon>
        <taxon>Ecdysozoa</taxon>
        <taxon>Nematoda</taxon>
        <taxon>Chromadorea</taxon>
        <taxon>Rhabditida</taxon>
        <taxon>Tylenchina</taxon>
        <taxon>Panagrolaimomorpha</taxon>
        <taxon>Strongyloidoidea</taxon>
        <taxon>Strongyloididae</taxon>
        <taxon>Strongyloides</taxon>
    </lineage>
</organism>
<evidence type="ECO:0000313" key="1">
    <source>
        <dbReference type="Proteomes" id="UP000046392"/>
    </source>
</evidence>
<protein>
    <submittedName>
        <fullName evidence="2">LAG1_DNAbind domain-containing protein</fullName>
    </submittedName>
</protein>
<accession>A0A0N5C1Q2</accession>
<sequence>MNNYNNEYLEYGGEYHFNELSVNNNNVNTTSDMTHSLLYNDFFDSESNDVTNVNVVPFDLNAFNNGEIYQDMSTPITTLSNEVYQNMGTSSTTLSNEVYQNMGTSSTTLSNEICQNMGTSSTTLSNKLCQNMGTSATTPSNELCQNMGTSSTTLTNEISQEVVDLQQRSIINTNKKAKYDIIITYIKTKLSTALDIIKVTRPASDSILLNVVTNVFV</sequence>
<dbReference type="WBParaSite" id="SPAL_0001192400.1">
    <property type="protein sequence ID" value="SPAL_0001192400.1"/>
    <property type="gene ID" value="SPAL_0001192400"/>
</dbReference>
<dbReference type="AlphaFoldDB" id="A0A0N5C1Q2"/>
<evidence type="ECO:0000313" key="2">
    <source>
        <dbReference type="WBParaSite" id="SPAL_0001192400.1"/>
    </source>
</evidence>